<protein>
    <submittedName>
        <fullName evidence="1">Uncharacterized protein</fullName>
    </submittedName>
</protein>
<dbReference type="AlphaFoldDB" id="A0A8X6IB42"/>
<evidence type="ECO:0000313" key="1">
    <source>
        <dbReference type="EMBL" id="GFQ91067.1"/>
    </source>
</evidence>
<organism evidence="1 2">
    <name type="scientific">Trichonephila clavata</name>
    <name type="common">Joro spider</name>
    <name type="synonym">Nephila clavata</name>
    <dbReference type="NCBI Taxonomy" id="2740835"/>
    <lineage>
        <taxon>Eukaryota</taxon>
        <taxon>Metazoa</taxon>
        <taxon>Ecdysozoa</taxon>
        <taxon>Arthropoda</taxon>
        <taxon>Chelicerata</taxon>
        <taxon>Arachnida</taxon>
        <taxon>Araneae</taxon>
        <taxon>Araneomorphae</taxon>
        <taxon>Entelegynae</taxon>
        <taxon>Araneoidea</taxon>
        <taxon>Nephilidae</taxon>
        <taxon>Trichonephila</taxon>
    </lineage>
</organism>
<accession>A0A8X6IB42</accession>
<sequence>MKLIEDFNEMPTLGFIISTQLAIRLWNLSNVLQFIHEYLNNSPLSLDFWWGRLENQVKAMAESIVGIPSTLKEDLVAVIIPIGYHIKAMRTFLHYSPDAVNRLYFAELQVNSWTPYGTVETESFERILANDRRLTYGFRFSLACNDCFEDIIEEVFYYVRDPAMYYTEHTASNELQSYWTFRMIGDLSSFINVVESPFEDIVRSDYTAEELAFMYSLKKKSRAGIEYFLKHLPRPRVETICERHFSSLLAPTSEGGLLALPARLEEQRSDALYFLLSSLSENVRGNILRRNAYEVLNIFLRYPFFGLFDKFSTILVNHLREIDTLYLLVRIVHLRYLNVHLFGYQLFQNFWRICPEGYKTYVINTCTTSFFPDQELVLSAIREAEGIHAA</sequence>
<comment type="caution">
    <text evidence="1">The sequence shown here is derived from an EMBL/GenBank/DDBJ whole genome shotgun (WGS) entry which is preliminary data.</text>
</comment>
<dbReference type="Proteomes" id="UP000887116">
    <property type="component" value="Unassembled WGS sequence"/>
</dbReference>
<name>A0A8X6IB42_TRICU</name>
<gene>
    <name evidence="1" type="ORF">TNCT_179901</name>
</gene>
<evidence type="ECO:0000313" key="2">
    <source>
        <dbReference type="Proteomes" id="UP000887116"/>
    </source>
</evidence>
<reference evidence="1" key="1">
    <citation type="submission" date="2020-07" db="EMBL/GenBank/DDBJ databases">
        <title>Multicomponent nature underlies the extraordinary mechanical properties of spider dragline silk.</title>
        <authorList>
            <person name="Kono N."/>
            <person name="Nakamura H."/>
            <person name="Mori M."/>
            <person name="Yoshida Y."/>
            <person name="Ohtoshi R."/>
            <person name="Malay A.D."/>
            <person name="Moran D.A.P."/>
            <person name="Tomita M."/>
            <person name="Numata K."/>
            <person name="Arakawa K."/>
        </authorList>
    </citation>
    <scope>NUCLEOTIDE SEQUENCE</scope>
</reference>
<keyword evidence="2" id="KW-1185">Reference proteome</keyword>
<proteinExistence type="predicted"/>
<dbReference type="EMBL" id="BMAO01033679">
    <property type="protein sequence ID" value="GFQ91067.1"/>
    <property type="molecule type" value="Genomic_DNA"/>
</dbReference>
<dbReference type="OrthoDB" id="10348931at2759"/>